<organism evidence="1 2">
    <name type="scientific">Paenibacillus radicis</name>
    <name type="common">ex Gao et al. 2016</name>
    <dbReference type="NCBI Taxonomy" id="1737354"/>
    <lineage>
        <taxon>Bacteria</taxon>
        <taxon>Bacillati</taxon>
        <taxon>Bacillota</taxon>
        <taxon>Bacilli</taxon>
        <taxon>Bacillales</taxon>
        <taxon>Paenibacillaceae</taxon>
        <taxon>Paenibacillus</taxon>
    </lineage>
</organism>
<dbReference type="Proteomes" id="UP000600247">
    <property type="component" value="Unassembled WGS sequence"/>
</dbReference>
<dbReference type="RefSeq" id="WP_188891382.1">
    <property type="nucleotide sequence ID" value="NZ_BMHY01000010.1"/>
</dbReference>
<proteinExistence type="predicted"/>
<sequence length="143" mass="16246">MEAKTGIESRSITAKYFADVNEDGNIIGFYFNEIHGENIPITALAISFEEWQLYSVNANLYKLDGGLFREKTEAEIKDELAQQPPVPETIEQKVVRLEEENIEMMLALTEAYEVTVEQQTTLSAQLEAIEVLNSRLEALESRM</sequence>
<reference evidence="1 2" key="1">
    <citation type="journal article" date="2014" name="Int. J. Syst. Evol. Microbiol.">
        <title>Complete genome sequence of Corynebacterium casei LMG S-19264T (=DSM 44701T), isolated from a smear-ripened cheese.</title>
        <authorList>
            <consortium name="US DOE Joint Genome Institute (JGI-PGF)"/>
            <person name="Walter F."/>
            <person name="Albersmeier A."/>
            <person name="Kalinowski J."/>
            <person name="Ruckert C."/>
        </authorList>
    </citation>
    <scope>NUCLEOTIDE SEQUENCE [LARGE SCALE GENOMIC DNA]</scope>
    <source>
        <strain evidence="1 2">CGMCC 1.15286</strain>
    </source>
</reference>
<dbReference type="EMBL" id="BMHY01000010">
    <property type="protein sequence ID" value="GGG81708.1"/>
    <property type="molecule type" value="Genomic_DNA"/>
</dbReference>
<evidence type="ECO:0000313" key="1">
    <source>
        <dbReference type="EMBL" id="GGG81708.1"/>
    </source>
</evidence>
<dbReference type="AlphaFoldDB" id="A0A917M6V7"/>
<comment type="caution">
    <text evidence="1">The sequence shown here is derived from an EMBL/GenBank/DDBJ whole genome shotgun (WGS) entry which is preliminary data.</text>
</comment>
<name>A0A917M6V7_9BACL</name>
<keyword evidence="2" id="KW-1185">Reference proteome</keyword>
<evidence type="ECO:0000313" key="2">
    <source>
        <dbReference type="Proteomes" id="UP000600247"/>
    </source>
</evidence>
<accession>A0A917M6V7</accession>
<protein>
    <submittedName>
        <fullName evidence="1">Uncharacterized protein</fullName>
    </submittedName>
</protein>
<gene>
    <name evidence="1" type="ORF">GCM10010918_43760</name>
</gene>